<organism evidence="2 3">
    <name type="scientific">Riccia fluitans</name>
    <dbReference type="NCBI Taxonomy" id="41844"/>
    <lineage>
        <taxon>Eukaryota</taxon>
        <taxon>Viridiplantae</taxon>
        <taxon>Streptophyta</taxon>
        <taxon>Embryophyta</taxon>
        <taxon>Marchantiophyta</taxon>
        <taxon>Marchantiopsida</taxon>
        <taxon>Marchantiidae</taxon>
        <taxon>Marchantiales</taxon>
        <taxon>Ricciaceae</taxon>
        <taxon>Riccia</taxon>
    </lineage>
</organism>
<name>A0ABD1YKN0_9MARC</name>
<evidence type="ECO:0000256" key="1">
    <source>
        <dbReference type="SAM" id="MobiDB-lite"/>
    </source>
</evidence>
<accession>A0ABD1YKN0</accession>
<reference evidence="2 3" key="1">
    <citation type="submission" date="2024-09" db="EMBL/GenBank/DDBJ databases">
        <title>Chromosome-scale assembly of Riccia fluitans.</title>
        <authorList>
            <person name="Paukszto L."/>
            <person name="Sawicki J."/>
            <person name="Karawczyk K."/>
            <person name="Piernik-Szablinska J."/>
            <person name="Szczecinska M."/>
            <person name="Mazdziarz M."/>
        </authorList>
    </citation>
    <scope>NUCLEOTIDE SEQUENCE [LARGE SCALE GENOMIC DNA]</scope>
    <source>
        <strain evidence="2">Rf_01</strain>
        <tissue evidence="2">Aerial parts of the thallus</tissue>
    </source>
</reference>
<feature type="region of interest" description="Disordered" evidence="1">
    <location>
        <begin position="1"/>
        <end position="22"/>
    </location>
</feature>
<sequence length="111" mass="13070">MKYRLPPRETVGYASQQNPAPLEESPGITVWLRKLLPPKRSSSNCNLLFETLPLRSQEPEFWMQAHCSICFRRLCREDESLLTTLKANQRHSVCSLVDCWKHELRKEEEKK</sequence>
<comment type="caution">
    <text evidence="2">The sequence shown here is derived from an EMBL/GenBank/DDBJ whole genome shotgun (WGS) entry which is preliminary data.</text>
</comment>
<evidence type="ECO:0000313" key="3">
    <source>
        <dbReference type="Proteomes" id="UP001605036"/>
    </source>
</evidence>
<keyword evidence="3" id="KW-1185">Reference proteome</keyword>
<protein>
    <submittedName>
        <fullName evidence="2">Uncharacterized protein</fullName>
    </submittedName>
</protein>
<dbReference type="AlphaFoldDB" id="A0ABD1YKN0"/>
<evidence type="ECO:0000313" key="2">
    <source>
        <dbReference type="EMBL" id="KAL2631250.1"/>
    </source>
</evidence>
<dbReference type="Proteomes" id="UP001605036">
    <property type="component" value="Unassembled WGS sequence"/>
</dbReference>
<proteinExistence type="predicted"/>
<gene>
    <name evidence="2" type="ORF">R1flu_015936</name>
</gene>
<dbReference type="EMBL" id="JBHFFA010000004">
    <property type="protein sequence ID" value="KAL2631250.1"/>
    <property type="molecule type" value="Genomic_DNA"/>
</dbReference>